<evidence type="ECO:0000313" key="3">
    <source>
        <dbReference type="EMBL" id="CAI3978925.1"/>
    </source>
</evidence>
<evidence type="ECO:0000256" key="1">
    <source>
        <dbReference type="SAM" id="Phobius"/>
    </source>
</evidence>
<dbReference type="Pfam" id="PF08393">
    <property type="entry name" value="DHC_N2"/>
    <property type="match status" value="1"/>
</dbReference>
<keyword evidence="1" id="KW-0472">Membrane</keyword>
<dbReference type="AlphaFoldDB" id="A0A9P1BUM9"/>
<keyword evidence="1" id="KW-0812">Transmembrane</keyword>
<proteinExistence type="predicted"/>
<evidence type="ECO:0000313" key="5">
    <source>
        <dbReference type="EMBL" id="CAL4766237.1"/>
    </source>
</evidence>
<name>A0A9P1BUM9_9DINO</name>
<reference evidence="3" key="1">
    <citation type="submission" date="2022-10" db="EMBL/GenBank/DDBJ databases">
        <authorList>
            <person name="Chen Y."/>
            <person name="Dougan E. K."/>
            <person name="Chan C."/>
            <person name="Rhodes N."/>
            <person name="Thang M."/>
        </authorList>
    </citation>
    <scope>NUCLEOTIDE SEQUENCE</scope>
</reference>
<dbReference type="Proteomes" id="UP001152797">
    <property type="component" value="Unassembled WGS sequence"/>
</dbReference>
<gene>
    <name evidence="3" type="ORF">C1SCF055_LOCUS6914</name>
</gene>
<protein>
    <submittedName>
        <fullName evidence="5">Dynein heavy chain 6, axonemal</fullName>
    </submittedName>
</protein>
<dbReference type="InterPro" id="IPR013602">
    <property type="entry name" value="Dynein_heavy_linker"/>
</dbReference>
<feature type="domain" description="Dynein heavy chain linker" evidence="2">
    <location>
        <begin position="465"/>
        <end position="542"/>
    </location>
</feature>
<dbReference type="Gene3D" id="1.20.58.1120">
    <property type="match status" value="1"/>
</dbReference>
<dbReference type="EMBL" id="CAMXCT030000446">
    <property type="protein sequence ID" value="CAL4766237.1"/>
    <property type="molecule type" value="Genomic_DNA"/>
</dbReference>
<evidence type="ECO:0000313" key="4">
    <source>
        <dbReference type="EMBL" id="CAL1132300.1"/>
    </source>
</evidence>
<accession>A0A9P1BUM9</accession>
<evidence type="ECO:0000313" key="6">
    <source>
        <dbReference type="Proteomes" id="UP001152797"/>
    </source>
</evidence>
<comment type="caution">
    <text evidence="3">The sequence shown here is derived from an EMBL/GenBank/DDBJ whole genome shotgun (WGS) entry which is preliminary data.</text>
</comment>
<feature type="transmembrane region" description="Helical" evidence="1">
    <location>
        <begin position="736"/>
        <end position="756"/>
    </location>
</feature>
<keyword evidence="6" id="KW-1185">Reference proteome</keyword>
<dbReference type="PANTHER" id="PTHR45703">
    <property type="entry name" value="DYNEIN HEAVY CHAIN"/>
    <property type="match status" value="1"/>
</dbReference>
<dbReference type="GO" id="GO:0007018">
    <property type="term" value="P:microtubule-based movement"/>
    <property type="evidence" value="ECO:0007669"/>
    <property type="project" value="InterPro"/>
</dbReference>
<reference evidence="4" key="2">
    <citation type="submission" date="2024-04" db="EMBL/GenBank/DDBJ databases">
        <authorList>
            <person name="Chen Y."/>
            <person name="Shah S."/>
            <person name="Dougan E. K."/>
            <person name="Thang M."/>
            <person name="Chan C."/>
        </authorList>
    </citation>
    <scope>NUCLEOTIDE SEQUENCE [LARGE SCALE GENOMIC DNA]</scope>
</reference>
<dbReference type="GO" id="GO:0030286">
    <property type="term" value="C:dynein complex"/>
    <property type="evidence" value="ECO:0007669"/>
    <property type="project" value="InterPro"/>
</dbReference>
<dbReference type="InterPro" id="IPR026983">
    <property type="entry name" value="DHC"/>
</dbReference>
<dbReference type="GO" id="GO:0045505">
    <property type="term" value="F:dynein intermediate chain binding"/>
    <property type="evidence" value="ECO:0007669"/>
    <property type="project" value="InterPro"/>
</dbReference>
<dbReference type="InterPro" id="IPR011990">
    <property type="entry name" value="TPR-like_helical_dom_sf"/>
</dbReference>
<dbReference type="EMBL" id="CAMXCT010000446">
    <property type="protein sequence ID" value="CAI3978925.1"/>
    <property type="molecule type" value="Genomic_DNA"/>
</dbReference>
<dbReference type="Gene3D" id="3.20.180.20">
    <property type="entry name" value="Dynein heavy chain, N-terminal domain 2"/>
    <property type="match status" value="1"/>
</dbReference>
<sequence>MELSSIFYNLLLGAPEEWRKSFLLLQEMRQEEIETSVVSFSTVMRPAAETDGGWRMAWTLLRSMHFSVRLDAISYSSAMPKAARWPLVLALTSQLRCALGTEDVVLCSDAARCCARPEGLEGPEGRWWRAMEMLTAARKRGVEMNALALSAACAQWIDGLQLLSSSRRGRMAVSRVVQGMAQDTCGKAEQWRWAMRIFEAERLDPVGCSSCISACKHWRMALTFLETSNCLGLEASIECLNAAAASSGRWTWPTALRRLLDVKLQASLVTFNQALQLPAWQKSLQLREKLEMSQLEPDQVTVTSLVSTLGQGLQWQLAMLLKPEASTKARGAIASISSWREALMEARSCRPVISSILPRLWPKWRTAGQVLKDLTDLGSLQVATYGAAALSLGSSSWRWPLQLLRDMASQGLVANALSLNSALAGGRFPWPRALQLAMCGASNDYVVNSALACMARSTKRAMMGNPEAVQEHLCKCFDAISFVTFTEEKKKDIIDMNDMIKEKVHDTVPFTTPVQTSGSPVEKWLGDIEQRMVESLHAVTKAAVGAYPEDGIIRKDWLFGPFPAQSALAVDQIMWTSCAEEALNQVEAGDAEAMKRNIAFTNKQKEHSVDLVRLDLTKLQRVLMGALIVLDVHGISVLEQIEAAKCRSVNDFDWSKQLRYYWALEDVCSYAWSLGKCHRSDGTKASDTCIVKQTIANIRYSFEYLGNTPRLVVTPLTDKHLSSVAFVNWAGGPQNLGGPVSIYIYIYIYIYIGVGIKKK</sequence>
<dbReference type="InterPro" id="IPR042228">
    <property type="entry name" value="Dynein_linker_3"/>
</dbReference>
<evidence type="ECO:0000259" key="2">
    <source>
        <dbReference type="Pfam" id="PF08393"/>
    </source>
</evidence>
<dbReference type="GO" id="GO:0051959">
    <property type="term" value="F:dynein light intermediate chain binding"/>
    <property type="evidence" value="ECO:0007669"/>
    <property type="project" value="InterPro"/>
</dbReference>
<keyword evidence="1" id="KW-1133">Transmembrane helix</keyword>
<dbReference type="EMBL" id="CAMXCT020000446">
    <property type="protein sequence ID" value="CAL1132300.1"/>
    <property type="molecule type" value="Genomic_DNA"/>
</dbReference>
<dbReference type="OrthoDB" id="424310at2759"/>
<organism evidence="3">
    <name type="scientific">Cladocopium goreaui</name>
    <dbReference type="NCBI Taxonomy" id="2562237"/>
    <lineage>
        <taxon>Eukaryota</taxon>
        <taxon>Sar</taxon>
        <taxon>Alveolata</taxon>
        <taxon>Dinophyceae</taxon>
        <taxon>Suessiales</taxon>
        <taxon>Symbiodiniaceae</taxon>
        <taxon>Cladocopium</taxon>
    </lineage>
</organism>
<dbReference type="Gene3D" id="1.25.40.10">
    <property type="entry name" value="Tetratricopeptide repeat domain"/>
    <property type="match status" value="1"/>
</dbReference>